<dbReference type="EMBL" id="BHZC01000001">
    <property type="protein sequence ID" value="GCD33149.1"/>
    <property type="molecule type" value="Genomic_DNA"/>
</dbReference>
<evidence type="ECO:0000313" key="1">
    <source>
        <dbReference type="EMBL" id="GCD33149.1"/>
    </source>
</evidence>
<dbReference type="OrthoDB" id="4327007at2"/>
<dbReference type="GeneID" id="95619917"/>
<proteinExistence type="predicted"/>
<gene>
    <name evidence="1" type="ORF">OEIGOIKO_00868</name>
</gene>
<accession>A0A7U9KPN1</accession>
<name>A0A7U9KPN1_9ACTN</name>
<reference evidence="1 2" key="1">
    <citation type="submission" date="2018-11" db="EMBL/GenBank/DDBJ databases">
        <title>Whole genome sequence of Streptomyces chrestomyceticus NBRC 13444(T).</title>
        <authorList>
            <person name="Komaki H."/>
            <person name="Tamura T."/>
        </authorList>
    </citation>
    <scope>NUCLEOTIDE SEQUENCE [LARGE SCALE GENOMIC DNA]</scope>
    <source>
        <strain evidence="1 2">NBRC 13444</strain>
    </source>
</reference>
<organism evidence="1 2">
    <name type="scientific">Streptomyces chrestomyceticus JCM 4735</name>
    <dbReference type="NCBI Taxonomy" id="1306181"/>
    <lineage>
        <taxon>Bacteria</taxon>
        <taxon>Bacillati</taxon>
        <taxon>Actinomycetota</taxon>
        <taxon>Actinomycetes</taxon>
        <taxon>Kitasatosporales</taxon>
        <taxon>Streptomycetaceae</taxon>
        <taxon>Streptomyces</taxon>
    </lineage>
</organism>
<evidence type="ECO:0000313" key="2">
    <source>
        <dbReference type="Proteomes" id="UP000287830"/>
    </source>
</evidence>
<sequence length="116" mass="12807">MVGLTGSSDFRHAYRTFRAMPYPDRPKPGKLQDLGSDLLDIDYQIAGYAGQVDSGDLSASDIPDLDEHARAVKNLLSAFASVSTTTDEELQVKQKFHAYVATLDRMMVELQRLAAD</sequence>
<comment type="caution">
    <text evidence="1">The sequence shown here is derived from an EMBL/GenBank/DDBJ whole genome shotgun (WGS) entry which is preliminary data.</text>
</comment>
<dbReference type="RefSeq" id="WP_125043675.1">
    <property type="nucleotide sequence ID" value="NZ_BHZC01000001.1"/>
</dbReference>
<protein>
    <submittedName>
        <fullName evidence="1">Uncharacterized protein</fullName>
    </submittedName>
</protein>
<dbReference type="AlphaFoldDB" id="A0A7U9KPN1"/>
<dbReference type="Proteomes" id="UP000287830">
    <property type="component" value="Unassembled WGS sequence"/>
</dbReference>